<dbReference type="PROSITE" id="PS50940">
    <property type="entry name" value="CHIT_BIND_II"/>
    <property type="match status" value="1"/>
</dbReference>
<dbReference type="GO" id="GO:0008061">
    <property type="term" value="F:chitin binding"/>
    <property type="evidence" value="ECO:0007669"/>
    <property type="project" value="InterPro"/>
</dbReference>
<sequence length="80" mass="9059">MSQISLFFTLVFMAMLAVFVQADPVCNGQQDYLPNQNDCSMYYRCINNSPIAFQCPTDLHWDAKDNLCQYPDTACCSGQC</sequence>
<keyword evidence="4" id="KW-1185">Reference proteome</keyword>
<evidence type="ECO:0000256" key="1">
    <source>
        <dbReference type="SAM" id="SignalP"/>
    </source>
</evidence>
<gene>
    <name evidence="3" type="ORF">BCR42DRAFT_416928</name>
</gene>
<dbReference type="EMBL" id="MCGE01000013">
    <property type="protein sequence ID" value="ORZ15356.1"/>
    <property type="molecule type" value="Genomic_DNA"/>
</dbReference>
<dbReference type="AlphaFoldDB" id="A0A1X2IFC4"/>
<dbReference type="InterPro" id="IPR036508">
    <property type="entry name" value="Chitin-bd_dom_sf"/>
</dbReference>
<protein>
    <recommendedName>
        <fullName evidence="2">Chitin-binding type-2 domain-containing protein</fullName>
    </recommendedName>
</protein>
<evidence type="ECO:0000313" key="4">
    <source>
        <dbReference type="Proteomes" id="UP000193560"/>
    </source>
</evidence>
<dbReference type="Gene3D" id="2.170.140.10">
    <property type="entry name" value="Chitin binding domain"/>
    <property type="match status" value="1"/>
</dbReference>
<dbReference type="SUPFAM" id="SSF57625">
    <property type="entry name" value="Invertebrate chitin-binding proteins"/>
    <property type="match status" value="1"/>
</dbReference>
<evidence type="ECO:0000259" key="2">
    <source>
        <dbReference type="PROSITE" id="PS50940"/>
    </source>
</evidence>
<feature type="chain" id="PRO_5010852400" description="Chitin-binding type-2 domain-containing protein" evidence="1">
    <location>
        <begin position="23"/>
        <end position="80"/>
    </location>
</feature>
<dbReference type="Pfam" id="PF01607">
    <property type="entry name" value="CBM_14"/>
    <property type="match status" value="1"/>
</dbReference>
<dbReference type="GO" id="GO:0005576">
    <property type="term" value="C:extracellular region"/>
    <property type="evidence" value="ECO:0007669"/>
    <property type="project" value="InterPro"/>
</dbReference>
<evidence type="ECO:0000313" key="3">
    <source>
        <dbReference type="EMBL" id="ORZ15356.1"/>
    </source>
</evidence>
<proteinExistence type="predicted"/>
<reference evidence="3 4" key="1">
    <citation type="submission" date="2016-07" db="EMBL/GenBank/DDBJ databases">
        <title>Pervasive Adenine N6-methylation of Active Genes in Fungi.</title>
        <authorList>
            <consortium name="DOE Joint Genome Institute"/>
            <person name="Mondo S.J."/>
            <person name="Dannebaum R.O."/>
            <person name="Kuo R.C."/>
            <person name="Labutti K."/>
            <person name="Haridas S."/>
            <person name="Kuo A."/>
            <person name="Salamov A."/>
            <person name="Ahrendt S.R."/>
            <person name="Lipzen A."/>
            <person name="Sullivan W."/>
            <person name="Andreopoulos W.B."/>
            <person name="Clum A."/>
            <person name="Lindquist E."/>
            <person name="Daum C."/>
            <person name="Ramamoorthy G.K."/>
            <person name="Gryganskyi A."/>
            <person name="Culley D."/>
            <person name="Magnuson J.K."/>
            <person name="James T.Y."/>
            <person name="O'Malley M.A."/>
            <person name="Stajich J.E."/>
            <person name="Spatafora J.W."/>
            <person name="Visel A."/>
            <person name="Grigoriev I.V."/>
        </authorList>
    </citation>
    <scope>NUCLEOTIDE SEQUENCE [LARGE SCALE GENOMIC DNA]</scope>
    <source>
        <strain evidence="3 4">NRRL 1336</strain>
    </source>
</reference>
<comment type="caution">
    <text evidence="3">The sequence shown here is derived from an EMBL/GenBank/DDBJ whole genome shotgun (WGS) entry which is preliminary data.</text>
</comment>
<name>A0A1X2IFC4_9FUNG</name>
<accession>A0A1X2IFC4</accession>
<keyword evidence="1" id="KW-0732">Signal</keyword>
<dbReference type="InterPro" id="IPR002557">
    <property type="entry name" value="Chitin-bd_dom"/>
</dbReference>
<dbReference type="STRING" id="90262.A0A1X2IFC4"/>
<feature type="signal peptide" evidence="1">
    <location>
        <begin position="1"/>
        <end position="22"/>
    </location>
</feature>
<dbReference type="SMART" id="SM00494">
    <property type="entry name" value="ChtBD2"/>
    <property type="match status" value="1"/>
</dbReference>
<organism evidence="3 4">
    <name type="scientific">Absidia repens</name>
    <dbReference type="NCBI Taxonomy" id="90262"/>
    <lineage>
        <taxon>Eukaryota</taxon>
        <taxon>Fungi</taxon>
        <taxon>Fungi incertae sedis</taxon>
        <taxon>Mucoromycota</taxon>
        <taxon>Mucoromycotina</taxon>
        <taxon>Mucoromycetes</taxon>
        <taxon>Mucorales</taxon>
        <taxon>Cunninghamellaceae</taxon>
        <taxon>Absidia</taxon>
    </lineage>
</organism>
<feature type="domain" description="Chitin-binding type-2" evidence="2">
    <location>
        <begin position="23"/>
        <end position="78"/>
    </location>
</feature>
<dbReference type="OrthoDB" id="6020543at2759"/>
<dbReference type="Proteomes" id="UP000193560">
    <property type="component" value="Unassembled WGS sequence"/>
</dbReference>